<gene>
    <name evidence="2" type="ORF">BD809_108131</name>
</gene>
<name>A0A5S5C067_9FLAO</name>
<reference evidence="2 3" key="1">
    <citation type="submission" date="2019-07" db="EMBL/GenBank/DDBJ databases">
        <title>Genomic Encyclopedia of Archaeal and Bacterial Type Strains, Phase II (KMG-II): from individual species to whole genera.</title>
        <authorList>
            <person name="Goeker M."/>
        </authorList>
    </citation>
    <scope>NUCLEOTIDE SEQUENCE [LARGE SCALE GENOMIC DNA]</scope>
    <source>
        <strain evidence="2 3">DSM 17527</strain>
    </source>
</reference>
<comment type="caution">
    <text evidence="2">The sequence shown here is derived from an EMBL/GenBank/DDBJ whole genome shotgun (WGS) entry which is preliminary data.</text>
</comment>
<accession>A0A5S5C067</accession>
<protein>
    <recommendedName>
        <fullName evidence="4">Secreted protein</fullName>
    </recommendedName>
</protein>
<keyword evidence="1" id="KW-0732">Signal</keyword>
<feature type="chain" id="PRO_5024292562" description="Secreted protein" evidence="1">
    <location>
        <begin position="22"/>
        <end position="53"/>
    </location>
</feature>
<evidence type="ECO:0000313" key="3">
    <source>
        <dbReference type="Proteomes" id="UP000324376"/>
    </source>
</evidence>
<dbReference type="EMBL" id="VNHU01000008">
    <property type="protein sequence ID" value="TYP71720.1"/>
    <property type="molecule type" value="Genomic_DNA"/>
</dbReference>
<dbReference type="AlphaFoldDB" id="A0A5S5C067"/>
<keyword evidence="3" id="KW-1185">Reference proteome</keyword>
<feature type="signal peptide" evidence="1">
    <location>
        <begin position="1"/>
        <end position="21"/>
    </location>
</feature>
<proteinExistence type="predicted"/>
<sequence>MKAVKTIFALLVLATVFVACESENVNDEIGLDVNEILATEDAGGEILPPTDEE</sequence>
<evidence type="ECO:0000256" key="1">
    <source>
        <dbReference type="SAM" id="SignalP"/>
    </source>
</evidence>
<evidence type="ECO:0000313" key="2">
    <source>
        <dbReference type="EMBL" id="TYP71720.1"/>
    </source>
</evidence>
<evidence type="ECO:0008006" key="4">
    <source>
        <dbReference type="Google" id="ProtNLM"/>
    </source>
</evidence>
<dbReference type="PROSITE" id="PS51257">
    <property type="entry name" value="PROKAR_LIPOPROTEIN"/>
    <property type="match status" value="1"/>
</dbReference>
<dbReference type="Proteomes" id="UP000324376">
    <property type="component" value="Unassembled WGS sequence"/>
</dbReference>
<dbReference type="RefSeq" id="WP_170251881.1">
    <property type="nucleotide sequence ID" value="NZ_VNHU01000008.1"/>
</dbReference>
<organism evidence="2 3">
    <name type="scientific">Aquimarina intermedia</name>
    <dbReference type="NCBI Taxonomy" id="350814"/>
    <lineage>
        <taxon>Bacteria</taxon>
        <taxon>Pseudomonadati</taxon>
        <taxon>Bacteroidota</taxon>
        <taxon>Flavobacteriia</taxon>
        <taxon>Flavobacteriales</taxon>
        <taxon>Flavobacteriaceae</taxon>
        <taxon>Aquimarina</taxon>
    </lineage>
</organism>